<proteinExistence type="predicted"/>
<dbReference type="STRING" id="442899.SAMN05720591_10442"/>
<evidence type="ECO:0000256" key="1">
    <source>
        <dbReference type="ARBA" id="ARBA00000085"/>
    </source>
</evidence>
<evidence type="ECO:0000313" key="10">
    <source>
        <dbReference type="EMBL" id="GEN56265.1"/>
    </source>
</evidence>
<dbReference type="InterPro" id="IPR003594">
    <property type="entry name" value="HATPase_dom"/>
</dbReference>
<dbReference type="EMBL" id="BJYE01000006">
    <property type="protein sequence ID" value="GEN56265.1"/>
    <property type="molecule type" value="Genomic_DNA"/>
</dbReference>
<keyword evidence="4" id="KW-0808">Transferase</keyword>
<dbReference type="InterPro" id="IPR036097">
    <property type="entry name" value="HisK_dim/P_sf"/>
</dbReference>
<comment type="caution">
    <text evidence="10">The sequence shown here is derived from an EMBL/GenBank/DDBJ whole genome shotgun (WGS) entry which is preliminary data.</text>
</comment>
<dbReference type="InterPro" id="IPR036890">
    <property type="entry name" value="HATPase_C_sf"/>
</dbReference>
<evidence type="ECO:0000256" key="4">
    <source>
        <dbReference type="ARBA" id="ARBA00022679"/>
    </source>
</evidence>
<organism evidence="10 11">
    <name type="scientific">Halolactibacillus alkaliphilus</name>
    <dbReference type="NCBI Taxonomy" id="442899"/>
    <lineage>
        <taxon>Bacteria</taxon>
        <taxon>Bacillati</taxon>
        <taxon>Bacillota</taxon>
        <taxon>Bacilli</taxon>
        <taxon>Bacillales</taxon>
        <taxon>Bacillaceae</taxon>
        <taxon>Halolactibacillus</taxon>
    </lineage>
</organism>
<dbReference type="SUPFAM" id="SSF55874">
    <property type="entry name" value="ATPase domain of HSP90 chaperone/DNA topoisomerase II/histidine kinase"/>
    <property type="match status" value="1"/>
</dbReference>
<dbReference type="PRINTS" id="PR00344">
    <property type="entry name" value="BCTRLSENSOR"/>
</dbReference>
<keyword evidence="7" id="KW-0067">ATP-binding</keyword>
<evidence type="ECO:0000259" key="9">
    <source>
        <dbReference type="PROSITE" id="PS50109"/>
    </source>
</evidence>
<dbReference type="EC" id="2.7.13.3" evidence="2"/>
<dbReference type="Proteomes" id="UP000321400">
    <property type="component" value="Unassembled WGS sequence"/>
</dbReference>
<keyword evidence="6 10" id="KW-0418">Kinase</keyword>
<dbReference type="Gene3D" id="1.10.287.130">
    <property type="match status" value="1"/>
</dbReference>
<keyword evidence="11" id="KW-1185">Reference proteome</keyword>
<evidence type="ECO:0000256" key="3">
    <source>
        <dbReference type="ARBA" id="ARBA00022553"/>
    </source>
</evidence>
<keyword evidence="8" id="KW-0902">Two-component regulatory system</keyword>
<dbReference type="GO" id="GO:0005524">
    <property type="term" value="F:ATP binding"/>
    <property type="evidence" value="ECO:0007669"/>
    <property type="project" value="UniProtKB-KW"/>
</dbReference>
<evidence type="ECO:0000256" key="5">
    <source>
        <dbReference type="ARBA" id="ARBA00022741"/>
    </source>
</evidence>
<reference evidence="10 11" key="1">
    <citation type="submission" date="2019-07" db="EMBL/GenBank/DDBJ databases">
        <title>Whole genome shotgun sequence of Halolactibacillus alkaliphilus NBRC 103919.</title>
        <authorList>
            <person name="Hosoyama A."/>
            <person name="Uohara A."/>
            <person name="Ohji S."/>
            <person name="Ichikawa N."/>
        </authorList>
    </citation>
    <scope>NUCLEOTIDE SEQUENCE [LARGE SCALE GENOMIC DNA]</scope>
    <source>
        <strain evidence="10 11">NBRC 103919</strain>
    </source>
</reference>
<dbReference type="Pfam" id="PF00512">
    <property type="entry name" value="HisKA"/>
    <property type="match status" value="1"/>
</dbReference>
<sequence length="243" mass="27638">MLSFRSIPLDNNHTHLTRHAERLISLGEMSAGLVHEFKNPITSLRGFIELIRAGVAYEEEYYQVIGDELNRMERLTHELLSFAKPQHQDWELMTINSICQDMAILFRQQLLTHKIHLNVDLTDNLHFLGNRCQIKQVFINLIKNAIEAIEEEGSIYITGIHDTRELHVTIKDTGPGIPHIQLSNIMEAFFTTKQSGTGLGLNMSKKIVEDHHGKLIATSKLNEGTMFTLSLPYPDIQTLGQIS</sequence>
<feature type="domain" description="Histidine kinase" evidence="9">
    <location>
        <begin position="32"/>
        <end position="235"/>
    </location>
</feature>
<dbReference type="PANTHER" id="PTHR43065:SF10">
    <property type="entry name" value="PEROXIDE STRESS-ACTIVATED HISTIDINE KINASE MAK3"/>
    <property type="match status" value="1"/>
</dbReference>
<evidence type="ECO:0000256" key="8">
    <source>
        <dbReference type="ARBA" id="ARBA00023012"/>
    </source>
</evidence>
<dbReference type="SUPFAM" id="SSF47384">
    <property type="entry name" value="Homodimeric domain of signal transducing histidine kinase"/>
    <property type="match status" value="1"/>
</dbReference>
<dbReference type="PANTHER" id="PTHR43065">
    <property type="entry name" value="SENSOR HISTIDINE KINASE"/>
    <property type="match status" value="1"/>
</dbReference>
<keyword evidence="3" id="KW-0597">Phosphoprotein</keyword>
<dbReference type="InterPro" id="IPR005467">
    <property type="entry name" value="His_kinase_dom"/>
</dbReference>
<dbReference type="InterPro" id="IPR003661">
    <property type="entry name" value="HisK_dim/P_dom"/>
</dbReference>
<keyword evidence="5" id="KW-0547">Nucleotide-binding</keyword>
<dbReference type="InterPro" id="IPR004358">
    <property type="entry name" value="Sig_transdc_His_kin-like_C"/>
</dbReference>
<comment type="catalytic activity">
    <reaction evidence="1">
        <text>ATP + protein L-histidine = ADP + protein N-phospho-L-histidine.</text>
        <dbReference type="EC" id="2.7.13.3"/>
    </reaction>
</comment>
<dbReference type="OrthoDB" id="9815750at2"/>
<protein>
    <recommendedName>
        <fullName evidence="2">histidine kinase</fullName>
        <ecNumber evidence="2">2.7.13.3</ecNumber>
    </recommendedName>
</protein>
<dbReference type="SMART" id="SM00388">
    <property type="entry name" value="HisKA"/>
    <property type="match status" value="1"/>
</dbReference>
<evidence type="ECO:0000256" key="7">
    <source>
        <dbReference type="ARBA" id="ARBA00022840"/>
    </source>
</evidence>
<dbReference type="Pfam" id="PF02518">
    <property type="entry name" value="HATPase_c"/>
    <property type="match status" value="1"/>
</dbReference>
<dbReference type="Gene3D" id="3.30.565.10">
    <property type="entry name" value="Histidine kinase-like ATPase, C-terminal domain"/>
    <property type="match status" value="1"/>
</dbReference>
<dbReference type="GO" id="GO:0000155">
    <property type="term" value="F:phosphorelay sensor kinase activity"/>
    <property type="evidence" value="ECO:0007669"/>
    <property type="project" value="InterPro"/>
</dbReference>
<evidence type="ECO:0000256" key="2">
    <source>
        <dbReference type="ARBA" id="ARBA00012438"/>
    </source>
</evidence>
<evidence type="ECO:0000313" key="11">
    <source>
        <dbReference type="Proteomes" id="UP000321400"/>
    </source>
</evidence>
<dbReference type="SMART" id="SM00387">
    <property type="entry name" value="HATPase_c"/>
    <property type="match status" value="1"/>
</dbReference>
<dbReference type="AlphaFoldDB" id="A0A511WZZ5"/>
<dbReference type="CDD" id="cd00082">
    <property type="entry name" value="HisKA"/>
    <property type="match status" value="1"/>
</dbReference>
<accession>A0A511WZZ5</accession>
<name>A0A511WZZ5_9BACI</name>
<evidence type="ECO:0000256" key="6">
    <source>
        <dbReference type="ARBA" id="ARBA00022777"/>
    </source>
</evidence>
<gene>
    <name evidence="10" type="ORF">HAL01_07290</name>
</gene>
<dbReference type="PROSITE" id="PS50109">
    <property type="entry name" value="HIS_KIN"/>
    <property type="match status" value="1"/>
</dbReference>